<dbReference type="Pfam" id="PF11151">
    <property type="entry name" value="DUF2929"/>
    <property type="match status" value="1"/>
</dbReference>
<keyword evidence="1" id="KW-1133">Transmembrane helix</keyword>
<dbReference type="EMBL" id="AZDV01000005">
    <property type="protein sequence ID" value="KRK96238.1"/>
    <property type="molecule type" value="Genomic_DNA"/>
</dbReference>
<dbReference type="STRING" id="1423715.FD25_GL002706"/>
<name>A0A0R1LK01_9LACO</name>
<dbReference type="Proteomes" id="UP000051955">
    <property type="component" value="Unassembled WGS sequence"/>
</dbReference>
<keyword evidence="3" id="KW-1185">Reference proteome</keyword>
<accession>A0A0R1LK01</accession>
<keyword evidence="1" id="KW-0812">Transmembrane</keyword>
<proteinExistence type="predicted"/>
<feature type="transmembrane region" description="Helical" evidence="1">
    <location>
        <begin position="39"/>
        <end position="60"/>
    </location>
</feature>
<dbReference type="InterPro" id="IPR021324">
    <property type="entry name" value="DUF2929"/>
</dbReference>
<dbReference type="PATRIC" id="fig|1423715.3.peg.2787"/>
<evidence type="ECO:0000256" key="1">
    <source>
        <dbReference type="SAM" id="Phobius"/>
    </source>
</evidence>
<reference evidence="2 3" key="1">
    <citation type="journal article" date="2015" name="Genome Announc.">
        <title>Expanding the biotechnology potential of lactobacilli through comparative genomics of 213 strains and associated genera.</title>
        <authorList>
            <person name="Sun Z."/>
            <person name="Harris H.M."/>
            <person name="McCann A."/>
            <person name="Guo C."/>
            <person name="Argimon S."/>
            <person name="Zhang W."/>
            <person name="Yang X."/>
            <person name="Jeffery I.B."/>
            <person name="Cooney J.C."/>
            <person name="Kagawa T.F."/>
            <person name="Liu W."/>
            <person name="Song Y."/>
            <person name="Salvetti E."/>
            <person name="Wrobel A."/>
            <person name="Rasinkangas P."/>
            <person name="Parkhill J."/>
            <person name="Rea M.C."/>
            <person name="O'Sullivan O."/>
            <person name="Ritari J."/>
            <person name="Douillard F.P."/>
            <person name="Paul Ross R."/>
            <person name="Yang R."/>
            <person name="Briner A.E."/>
            <person name="Felis G.E."/>
            <person name="de Vos W.M."/>
            <person name="Barrangou R."/>
            <person name="Klaenhammer T.R."/>
            <person name="Caufield P.W."/>
            <person name="Cui Y."/>
            <person name="Zhang H."/>
            <person name="O'Toole P.W."/>
        </authorList>
    </citation>
    <scope>NUCLEOTIDE SEQUENCE [LARGE SCALE GENOMIC DNA]</scope>
    <source>
        <strain evidence="2 3">DSM 19394</strain>
    </source>
</reference>
<dbReference type="AlphaFoldDB" id="A0A0R1LK01"/>
<sequence>MTRMKWLEANIVVVVWAVIFGEVIGYVGQSLEQMPYKPMQLGITMAIVALIAVNGITLLARSDKKSAKN</sequence>
<evidence type="ECO:0000313" key="3">
    <source>
        <dbReference type="Proteomes" id="UP000051955"/>
    </source>
</evidence>
<feature type="transmembrane region" description="Helical" evidence="1">
    <location>
        <begin position="7"/>
        <end position="27"/>
    </location>
</feature>
<comment type="caution">
    <text evidence="2">The sequence shown here is derived from an EMBL/GenBank/DDBJ whole genome shotgun (WGS) entry which is preliminary data.</text>
</comment>
<organism evidence="2 3">
    <name type="scientific">Levilactobacillus acidifarinae DSM 19394 = JCM 15949</name>
    <dbReference type="NCBI Taxonomy" id="1423715"/>
    <lineage>
        <taxon>Bacteria</taxon>
        <taxon>Bacillati</taxon>
        <taxon>Bacillota</taxon>
        <taxon>Bacilli</taxon>
        <taxon>Lactobacillales</taxon>
        <taxon>Lactobacillaceae</taxon>
        <taxon>Levilactobacillus</taxon>
    </lineage>
</organism>
<protein>
    <submittedName>
        <fullName evidence="2">Uncharacterized protein</fullName>
    </submittedName>
</protein>
<keyword evidence="1" id="KW-0472">Membrane</keyword>
<gene>
    <name evidence="2" type="ORF">FD25_GL002706</name>
</gene>
<evidence type="ECO:0000313" key="2">
    <source>
        <dbReference type="EMBL" id="KRK96238.1"/>
    </source>
</evidence>